<name>A0A830HFI5_9CHLO</name>
<accession>A0A830HFI5</accession>
<evidence type="ECO:0000313" key="3">
    <source>
        <dbReference type="Proteomes" id="UP000660262"/>
    </source>
</evidence>
<dbReference type="Proteomes" id="UP000660262">
    <property type="component" value="Unassembled WGS sequence"/>
</dbReference>
<sequence>MALQLVLAFTLAAIATYLLITNNYATPAQPSPAAAGQPYRRAAVTTTTTTTRPSHDTTLEAQLTADIAKPAADLHGDAVDVFEPLRAPIERVCGSPAVDGYSHVSPDCLERSPTNVAWQRFVKGGGSNKQLVSHEEVSADYDGLAVAWGPNNKKASWQDCAQACKDHVPGAHVGGPFQHLPCNAWVWCPDAVCFEPDAHKHTKGDCWLKFTELPASPEVNMRGDMDIIQPEFRQRHRSAPARVQWIAGVLLPPGQLPSNGTWSPRFRW</sequence>
<gene>
    <name evidence="2" type="ORF">PPROV_000285300</name>
</gene>
<evidence type="ECO:0008006" key="4">
    <source>
        <dbReference type="Google" id="ProtNLM"/>
    </source>
</evidence>
<comment type="caution">
    <text evidence="2">The sequence shown here is derived from an EMBL/GenBank/DDBJ whole genome shotgun (WGS) entry which is preliminary data.</text>
</comment>
<protein>
    <recommendedName>
        <fullName evidence="4">Apple domain-containing protein</fullName>
    </recommendedName>
</protein>
<reference evidence="2" key="1">
    <citation type="submission" date="2020-10" db="EMBL/GenBank/DDBJ databases">
        <title>Unveiling of a novel bifunctional photoreceptor, Dualchrome1, isolated from a cosmopolitan green alga.</title>
        <authorList>
            <person name="Suzuki S."/>
            <person name="Kawachi M."/>
        </authorList>
    </citation>
    <scope>NUCLEOTIDE SEQUENCE</scope>
    <source>
        <strain evidence="2">NIES 2893</strain>
    </source>
</reference>
<evidence type="ECO:0000313" key="2">
    <source>
        <dbReference type="EMBL" id="GHP04099.1"/>
    </source>
</evidence>
<dbReference type="EMBL" id="BNJQ01000007">
    <property type="protein sequence ID" value="GHP04099.1"/>
    <property type="molecule type" value="Genomic_DNA"/>
</dbReference>
<keyword evidence="3" id="KW-1185">Reference proteome</keyword>
<feature type="compositionally biased region" description="Low complexity" evidence="1">
    <location>
        <begin position="29"/>
        <end position="38"/>
    </location>
</feature>
<proteinExistence type="predicted"/>
<dbReference type="AlphaFoldDB" id="A0A830HFI5"/>
<evidence type="ECO:0000256" key="1">
    <source>
        <dbReference type="SAM" id="MobiDB-lite"/>
    </source>
</evidence>
<dbReference type="OrthoDB" id="508259at2759"/>
<dbReference type="PANTHER" id="PTHR33344">
    <property type="entry name" value="OS02G0761600 PROTEIN"/>
    <property type="match status" value="1"/>
</dbReference>
<feature type="region of interest" description="Disordered" evidence="1">
    <location>
        <begin position="29"/>
        <end position="53"/>
    </location>
</feature>
<organism evidence="2 3">
    <name type="scientific">Pycnococcus provasolii</name>
    <dbReference type="NCBI Taxonomy" id="41880"/>
    <lineage>
        <taxon>Eukaryota</taxon>
        <taxon>Viridiplantae</taxon>
        <taxon>Chlorophyta</taxon>
        <taxon>Pseudoscourfieldiophyceae</taxon>
        <taxon>Pseudoscourfieldiales</taxon>
        <taxon>Pycnococcaceae</taxon>
        <taxon>Pycnococcus</taxon>
    </lineage>
</organism>